<name>A0ABD5QT06_9EURY</name>
<dbReference type="AlphaFoldDB" id="A0ABD5QT06"/>
<accession>A0ABD5QT06</accession>
<dbReference type="Proteomes" id="UP001596145">
    <property type="component" value="Unassembled WGS sequence"/>
</dbReference>
<comment type="caution">
    <text evidence="1">The sequence shown here is derived from an EMBL/GenBank/DDBJ whole genome shotgun (WGS) entry which is preliminary data.</text>
</comment>
<organism evidence="1 2">
    <name type="scientific">Halorubrum glutamatedens</name>
    <dbReference type="NCBI Taxonomy" id="2707018"/>
    <lineage>
        <taxon>Archaea</taxon>
        <taxon>Methanobacteriati</taxon>
        <taxon>Methanobacteriota</taxon>
        <taxon>Stenosarchaea group</taxon>
        <taxon>Halobacteria</taxon>
        <taxon>Halobacteriales</taxon>
        <taxon>Haloferacaceae</taxon>
        <taxon>Halorubrum</taxon>
    </lineage>
</organism>
<proteinExistence type="predicted"/>
<protein>
    <submittedName>
        <fullName evidence="1">Uncharacterized protein</fullName>
    </submittedName>
</protein>
<dbReference type="RefSeq" id="WP_122106735.1">
    <property type="nucleotide sequence ID" value="NZ_JBHSKV010000016.1"/>
</dbReference>
<evidence type="ECO:0000313" key="2">
    <source>
        <dbReference type="Proteomes" id="UP001596145"/>
    </source>
</evidence>
<dbReference type="EMBL" id="JBHSKV010000016">
    <property type="protein sequence ID" value="MFC5135420.1"/>
    <property type="molecule type" value="Genomic_DNA"/>
</dbReference>
<keyword evidence="2" id="KW-1185">Reference proteome</keyword>
<reference evidence="1 2" key="1">
    <citation type="journal article" date="2019" name="Int. J. Syst. Evol. Microbiol.">
        <title>The Global Catalogue of Microorganisms (GCM) 10K type strain sequencing project: providing services to taxonomists for standard genome sequencing and annotation.</title>
        <authorList>
            <consortium name="The Broad Institute Genomics Platform"/>
            <consortium name="The Broad Institute Genome Sequencing Center for Infectious Disease"/>
            <person name="Wu L."/>
            <person name="Ma J."/>
        </authorList>
    </citation>
    <scope>NUCLEOTIDE SEQUENCE [LARGE SCALE GENOMIC DNA]</scope>
    <source>
        <strain evidence="1 2">CGMCC 1.16026</strain>
    </source>
</reference>
<evidence type="ECO:0000313" key="1">
    <source>
        <dbReference type="EMBL" id="MFC5135420.1"/>
    </source>
</evidence>
<gene>
    <name evidence="1" type="ORF">ACFPJA_11915</name>
</gene>
<sequence>MQAHIFAEGSNTTGGDRDQPVKEYYEGLFGMVAGLYDELVEMTDARLHVLSEEYGVARGEERMSVVYTGEQGLVGSDGMAEQARAELLDAAADADVMIILLSSSVFQDTVEEVWDELVEAAKPESIWCLGAARSSLDRLDFEDLEAKGCTVLTYQRVGVARIGSDTREELLEAVKRKGSQ</sequence>